<evidence type="ECO:0000313" key="1">
    <source>
        <dbReference type="EMBL" id="ETO24705.1"/>
    </source>
</evidence>
<keyword evidence="2" id="KW-1185">Reference proteome</keyword>
<comment type="caution">
    <text evidence="1">The sequence shown here is derived from an EMBL/GenBank/DDBJ whole genome shotgun (WGS) entry which is preliminary data.</text>
</comment>
<evidence type="ECO:0000313" key="2">
    <source>
        <dbReference type="Proteomes" id="UP000023152"/>
    </source>
</evidence>
<dbReference type="Proteomes" id="UP000023152">
    <property type="component" value="Unassembled WGS sequence"/>
</dbReference>
<organism evidence="1 2">
    <name type="scientific">Reticulomyxa filosa</name>
    <dbReference type="NCBI Taxonomy" id="46433"/>
    <lineage>
        <taxon>Eukaryota</taxon>
        <taxon>Sar</taxon>
        <taxon>Rhizaria</taxon>
        <taxon>Retaria</taxon>
        <taxon>Foraminifera</taxon>
        <taxon>Monothalamids</taxon>
        <taxon>Reticulomyxidae</taxon>
        <taxon>Reticulomyxa</taxon>
    </lineage>
</organism>
<name>X6NEF1_RETFI</name>
<reference evidence="1 2" key="1">
    <citation type="journal article" date="2013" name="Curr. Biol.">
        <title>The Genome of the Foraminiferan Reticulomyxa filosa.</title>
        <authorList>
            <person name="Glockner G."/>
            <person name="Hulsmann N."/>
            <person name="Schleicher M."/>
            <person name="Noegel A.A."/>
            <person name="Eichinger L."/>
            <person name="Gallinger C."/>
            <person name="Pawlowski J."/>
            <person name="Sierra R."/>
            <person name="Euteneuer U."/>
            <person name="Pillet L."/>
            <person name="Moustafa A."/>
            <person name="Platzer M."/>
            <person name="Groth M."/>
            <person name="Szafranski K."/>
            <person name="Schliwa M."/>
        </authorList>
    </citation>
    <scope>NUCLEOTIDE SEQUENCE [LARGE SCALE GENOMIC DNA]</scope>
</reference>
<sequence length="127" mass="15003">NSIRIYMCIFLKKKLMRMFKMCAELLLAVIEMTQFQQQMETQMDSLKEYHDESALAKIRLPPDIPKSVLVFDTASNQEIIDQFKQHNSSIENNDPVLLYFKVVAYRIYQKYIRVGSELSFVILTQKK</sequence>
<gene>
    <name evidence="1" type="ORF">RFI_12451</name>
</gene>
<proteinExistence type="predicted"/>
<dbReference type="EMBL" id="ASPP01009028">
    <property type="protein sequence ID" value="ETO24705.1"/>
    <property type="molecule type" value="Genomic_DNA"/>
</dbReference>
<dbReference type="AlphaFoldDB" id="X6NEF1"/>
<protein>
    <submittedName>
        <fullName evidence="1">Uncharacterized protein</fullName>
    </submittedName>
</protein>
<accession>X6NEF1</accession>
<feature type="non-terminal residue" evidence="1">
    <location>
        <position position="1"/>
    </location>
</feature>